<feature type="transmembrane region" description="Helical" evidence="1">
    <location>
        <begin position="130"/>
        <end position="151"/>
    </location>
</feature>
<proteinExistence type="predicted"/>
<dbReference type="KEGG" id="dko:I596_2853"/>
<keyword evidence="1" id="KW-0812">Transmembrane</keyword>
<organism evidence="2 3">
    <name type="scientific">Dokdonella koreensis DS-123</name>
    <dbReference type="NCBI Taxonomy" id="1300342"/>
    <lineage>
        <taxon>Bacteria</taxon>
        <taxon>Pseudomonadati</taxon>
        <taxon>Pseudomonadota</taxon>
        <taxon>Gammaproteobacteria</taxon>
        <taxon>Lysobacterales</taxon>
        <taxon>Rhodanobacteraceae</taxon>
        <taxon>Dokdonella</taxon>
    </lineage>
</organism>
<keyword evidence="1" id="KW-1133">Transmembrane helix</keyword>
<accession>A0A167H4A6</accession>
<feature type="transmembrane region" description="Helical" evidence="1">
    <location>
        <begin position="18"/>
        <end position="37"/>
    </location>
</feature>
<feature type="transmembrane region" description="Helical" evidence="1">
    <location>
        <begin position="74"/>
        <end position="99"/>
    </location>
</feature>
<dbReference type="AlphaFoldDB" id="A0A167H4A6"/>
<feature type="transmembrane region" description="Helical" evidence="1">
    <location>
        <begin position="157"/>
        <end position="178"/>
    </location>
</feature>
<reference evidence="2 3" key="1">
    <citation type="submission" date="2016-04" db="EMBL/GenBank/DDBJ databases">
        <title>Complete genome sequence of Dokdonella koreensis DS-123T.</title>
        <authorList>
            <person name="Kim J.F."/>
            <person name="Lee H."/>
            <person name="Kwak M.-J."/>
        </authorList>
    </citation>
    <scope>NUCLEOTIDE SEQUENCE [LARGE SCALE GENOMIC DNA]</scope>
    <source>
        <strain evidence="2 3">DS-123</strain>
    </source>
</reference>
<keyword evidence="3" id="KW-1185">Reference proteome</keyword>
<evidence type="ECO:0000256" key="1">
    <source>
        <dbReference type="SAM" id="Phobius"/>
    </source>
</evidence>
<evidence type="ECO:0000313" key="3">
    <source>
        <dbReference type="Proteomes" id="UP000076830"/>
    </source>
</evidence>
<feature type="transmembrane region" description="Helical" evidence="1">
    <location>
        <begin position="105"/>
        <end position="123"/>
    </location>
</feature>
<keyword evidence="1" id="KW-0472">Membrane</keyword>
<protein>
    <submittedName>
        <fullName evidence="2">Uncharacterized protein</fullName>
    </submittedName>
</protein>
<name>A0A167H4A6_9GAMM</name>
<dbReference type="EMBL" id="CP015249">
    <property type="protein sequence ID" value="ANB18846.1"/>
    <property type="molecule type" value="Genomic_DNA"/>
</dbReference>
<gene>
    <name evidence="2" type="ORF">I596_2853</name>
</gene>
<sequence length="188" mass="20002">MAMSTTVGNDRLWRGLRWVVWGGAAMLLLLPLVAMQFTADVRWSPFDFALMGLMLALVGGAYELAVRVARSHVYVVAFGVAVLTAFLMTWANLAVGIIGEPDNPANLLFFGVIAVAVIGAVLARLQSPGMARAMIATAIAQAATCVAALVLDGVYVFVLTGVFVVLWLIAAQLFRTAARRPAAVMPPR</sequence>
<evidence type="ECO:0000313" key="2">
    <source>
        <dbReference type="EMBL" id="ANB18846.1"/>
    </source>
</evidence>
<feature type="transmembrane region" description="Helical" evidence="1">
    <location>
        <begin position="43"/>
        <end position="62"/>
    </location>
</feature>
<dbReference type="PATRIC" id="fig|1300342.3.peg.2780"/>
<dbReference type="STRING" id="1300342.I596_2853"/>
<dbReference type="Proteomes" id="UP000076830">
    <property type="component" value="Chromosome"/>
</dbReference>